<dbReference type="InterPro" id="IPR036249">
    <property type="entry name" value="Thioredoxin-like_sf"/>
</dbReference>
<dbReference type="PANTHER" id="PTHR46431:SF15">
    <property type="entry name" value="TVP38_TMEM64 FAMILY MEMBRANE PROTEIN"/>
    <property type="match status" value="1"/>
</dbReference>
<dbReference type="InterPro" id="IPR005955">
    <property type="entry name" value="GST_Zeta"/>
</dbReference>
<dbReference type="SFLD" id="SFLDS00019">
    <property type="entry name" value="Glutathione_Transferase_(cytos"/>
    <property type="match status" value="1"/>
</dbReference>
<dbReference type="InterPro" id="IPR034330">
    <property type="entry name" value="GST_Zeta_C"/>
</dbReference>
<evidence type="ECO:0000256" key="2">
    <source>
        <dbReference type="ARBA" id="ARBA00012452"/>
    </source>
</evidence>
<evidence type="ECO:0000256" key="3">
    <source>
        <dbReference type="ARBA" id="ARBA00047960"/>
    </source>
</evidence>
<evidence type="ECO:0000259" key="5">
    <source>
        <dbReference type="PROSITE" id="PS50404"/>
    </source>
</evidence>
<dbReference type="EMBL" id="JAAMPC010000011">
    <property type="protein sequence ID" value="KAG2283382.1"/>
    <property type="molecule type" value="Genomic_DNA"/>
</dbReference>
<dbReference type="SUPFAM" id="SSF47616">
    <property type="entry name" value="GST C-terminal domain-like"/>
    <property type="match status" value="1"/>
</dbReference>
<evidence type="ECO:0000256" key="1">
    <source>
        <dbReference type="ARBA" id="ARBA00010007"/>
    </source>
</evidence>
<dbReference type="PROSITE" id="PS50404">
    <property type="entry name" value="GST_NTER"/>
    <property type="match status" value="1"/>
</dbReference>
<dbReference type="SFLD" id="SFLDG00358">
    <property type="entry name" value="Main_(cytGST)"/>
    <property type="match status" value="1"/>
</dbReference>
<dbReference type="GO" id="GO:0005737">
    <property type="term" value="C:cytoplasm"/>
    <property type="evidence" value="ECO:0007669"/>
    <property type="project" value="InterPro"/>
</dbReference>
<dbReference type="Gene3D" id="1.20.1050.10">
    <property type="match status" value="1"/>
</dbReference>
<feature type="transmembrane region" description="Helical" evidence="4">
    <location>
        <begin position="131"/>
        <end position="159"/>
    </location>
</feature>
<dbReference type="InterPro" id="IPR036282">
    <property type="entry name" value="Glutathione-S-Trfase_C_sf"/>
</dbReference>
<dbReference type="OrthoDB" id="202840at2759"/>
<comment type="catalytic activity">
    <reaction evidence="3">
        <text>RX + glutathione = an S-substituted glutathione + a halide anion + H(+)</text>
        <dbReference type="Rhea" id="RHEA:16437"/>
        <dbReference type="ChEBI" id="CHEBI:15378"/>
        <dbReference type="ChEBI" id="CHEBI:16042"/>
        <dbReference type="ChEBI" id="CHEBI:17792"/>
        <dbReference type="ChEBI" id="CHEBI:57925"/>
        <dbReference type="ChEBI" id="CHEBI:90779"/>
        <dbReference type="EC" id="2.5.1.18"/>
    </reaction>
</comment>
<reference evidence="7 8" key="1">
    <citation type="submission" date="2020-02" db="EMBL/GenBank/DDBJ databases">
        <authorList>
            <person name="Ma Q."/>
            <person name="Huang Y."/>
            <person name="Song X."/>
            <person name="Pei D."/>
        </authorList>
    </citation>
    <scope>NUCLEOTIDE SEQUENCE [LARGE SCALE GENOMIC DNA]</scope>
    <source>
        <strain evidence="7">Sxm20200214</strain>
        <tissue evidence="7">Leaf</tissue>
    </source>
</reference>
<dbReference type="GO" id="GO:0004364">
    <property type="term" value="F:glutathione transferase activity"/>
    <property type="evidence" value="ECO:0007669"/>
    <property type="project" value="UniProtKB-EC"/>
</dbReference>
<keyword evidence="4" id="KW-0472">Membrane</keyword>
<dbReference type="PROSITE" id="PS50405">
    <property type="entry name" value="GST_CTER"/>
    <property type="match status" value="1"/>
</dbReference>
<dbReference type="CDD" id="cd03191">
    <property type="entry name" value="GST_C_Zeta"/>
    <property type="match status" value="1"/>
</dbReference>
<dbReference type="PANTHER" id="PTHR46431">
    <property type="entry name" value="EXPRESSED PROTEIN"/>
    <property type="match status" value="1"/>
</dbReference>
<evidence type="ECO:0000313" key="8">
    <source>
        <dbReference type="Proteomes" id="UP000886595"/>
    </source>
</evidence>
<feature type="transmembrane region" description="Helical" evidence="4">
    <location>
        <begin position="259"/>
        <end position="280"/>
    </location>
</feature>
<comment type="caution">
    <text evidence="7">The sequence shown here is derived from an EMBL/GenBank/DDBJ whole genome shotgun (WGS) entry which is preliminary data.</text>
</comment>
<dbReference type="CDD" id="cd03042">
    <property type="entry name" value="GST_N_Zeta"/>
    <property type="match status" value="1"/>
</dbReference>
<feature type="domain" description="GST N-terminal" evidence="5">
    <location>
        <begin position="308"/>
        <end position="389"/>
    </location>
</feature>
<keyword evidence="8" id="KW-1185">Reference proteome</keyword>
<keyword evidence="4" id="KW-1133">Transmembrane helix</keyword>
<accession>A0A8X7ULT7</accession>
<dbReference type="InterPro" id="IPR004045">
    <property type="entry name" value="Glutathione_S-Trfase_N"/>
</dbReference>
<dbReference type="EC" id="2.5.1.18" evidence="2"/>
<dbReference type="Pfam" id="PF02798">
    <property type="entry name" value="GST_N"/>
    <property type="match status" value="1"/>
</dbReference>
<dbReference type="InterPro" id="IPR034333">
    <property type="entry name" value="GST_Zeta_N"/>
</dbReference>
<dbReference type="InterPro" id="IPR010987">
    <property type="entry name" value="Glutathione-S-Trfase_C-like"/>
</dbReference>
<dbReference type="Gene3D" id="3.40.30.10">
    <property type="entry name" value="Glutaredoxin"/>
    <property type="match status" value="1"/>
</dbReference>
<evidence type="ECO:0000313" key="7">
    <source>
        <dbReference type="EMBL" id="KAG2283382.1"/>
    </source>
</evidence>
<proteinExistence type="inferred from homology"/>
<gene>
    <name evidence="7" type="ORF">Bca52824_054602</name>
</gene>
<evidence type="ECO:0000259" key="6">
    <source>
        <dbReference type="PROSITE" id="PS50405"/>
    </source>
</evidence>
<name>A0A8X7ULT7_BRACI</name>
<dbReference type="FunFam" id="1.20.1050.10:FF:000017">
    <property type="entry name" value="Maleylacetoacetate isomerase"/>
    <property type="match status" value="1"/>
</dbReference>
<dbReference type="NCBIfam" id="TIGR01262">
    <property type="entry name" value="maiA"/>
    <property type="match status" value="1"/>
</dbReference>
<feature type="transmembrane region" description="Helical" evidence="4">
    <location>
        <begin position="216"/>
        <end position="236"/>
    </location>
</feature>
<dbReference type="InterPro" id="IPR032816">
    <property type="entry name" value="VTT_dom"/>
</dbReference>
<comment type="similarity">
    <text evidence="1">Belongs to the GST superfamily. Zeta family.</text>
</comment>
<dbReference type="InterPro" id="IPR040079">
    <property type="entry name" value="Glutathione_S-Trfase"/>
</dbReference>
<organism evidence="7 8">
    <name type="scientific">Brassica carinata</name>
    <name type="common">Ethiopian mustard</name>
    <name type="synonym">Abyssinian cabbage</name>
    <dbReference type="NCBI Taxonomy" id="52824"/>
    <lineage>
        <taxon>Eukaryota</taxon>
        <taxon>Viridiplantae</taxon>
        <taxon>Streptophyta</taxon>
        <taxon>Embryophyta</taxon>
        <taxon>Tracheophyta</taxon>
        <taxon>Spermatophyta</taxon>
        <taxon>Magnoliopsida</taxon>
        <taxon>eudicotyledons</taxon>
        <taxon>Gunneridae</taxon>
        <taxon>Pentapetalae</taxon>
        <taxon>rosids</taxon>
        <taxon>malvids</taxon>
        <taxon>Brassicales</taxon>
        <taxon>Brassicaceae</taxon>
        <taxon>Brassiceae</taxon>
        <taxon>Brassica</taxon>
    </lineage>
</organism>
<dbReference type="Pfam" id="PF09335">
    <property type="entry name" value="VTT_dom"/>
    <property type="match status" value="1"/>
</dbReference>
<dbReference type="AlphaFoldDB" id="A0A8X7ULT7"/>
<dbReference type="SUPFAM" id="SSF52833">
    <property type="entry name" value="Thioredoxin-like"/>
    <property type="match status" value="1"/>
</dbReference>
<dbReference type="GO" id="GO:0009072">
    <property type="term" value="P:aromatic amino acid metabolic process"/>
    <property type="evidence" value="ECO:0007669"/>
    <property type="project" value="InterPro"/>
</dbReference>
<sequence length="520" mass="58976">MSNSLEEPIEDDTSDSVPHLREDNESVRLVVVTHEASSQPETVSQSEEMQSRNLMWWFKALCLCALTLLLTLVFAKWGVPFVFQKVLIPILQWEATAFGRPMLFIVLLLSLALFPVFLIPSGPSMWLAGMIFGYGLGFVIIMVGTTVGMVLPYLIGLMFRDRLHQWLKRWPRQAAVLRLAAEGSWFHQFRVVAIFRISPFPYTIFNYAIVVTSMRFWPYLFGSIAGMVPEAFIYIYSGRLLRTFADVQYGHQRLTTVEIVYNVISLIIAVVTTVAFTVYAKRALRELQNADANESGDIEACTSEEMKEKLKLYSYWRSSCGHRVRITLSLKGIEYEYIPVNLLKGEQFDLDFMKINPMGTVPALVDGEVVITDSFAIIMMRSNPEPPLLPRDLHKRALNYQVASIISSGIQPHQNLAVIRYIEEKTNGEEKIAWVNNAIRKGYTALEILLVNCVGKYATGDEIYLADLFLVAQVHGAMIKFKIDVEPYQTLAKCYESYKELSVFEDAVAAKRPDAPALMI</sequence>
<feature type="transmembrane region" description="Helical" evidence="4">
    <location>
        <begin position="98"/>
        <end position="119"/>
    </location>
</feature>
<keyword evidence="4" id="KW-0812">Transmembrane</keyword>
<feature type="transmembrane region" description="Helical" evidence="4">
    <location>
        <begin position="56"/>
        <end position="77"/>
    </location>
</feature>
<feature type="domain" description="GST C-terminal" evidence="6">
    <location>
        <begin position="392"/>
        <end position="517"/>
    </location>
</feature>
<protein>
    <recommendedName>
        <fullName evidence="2">glutathione transferase</fullName>
        <ecNumber evidence="2">2.5.1.18</ecNumber>
    </recommendedName>
</protein>
<dbReference type="Proteomes" id="UP000886595">
    <property type="component" value="Unassembled WGS sequence"/>
</dbReference>
<evidence type="ECO:0000256" key="4">
    <source>
        <dbReference type="SAM" id="Phobius"/>
    </source>
</evidence>